<reference evidence="1 2" key="1">
    <citation type="submission" date="2020-01" db="EMBL/GenBank/DDBJ databases">
        <title>Insect and environment-associated Actinomycetes.</title>
        <authorList>
            <person name="Currrie C."/>
            <person name="Chevrette M."/>
            <person name="Carlson C."/>
            <person name="Stubbendieck R."/>
            <person name="Wendt-Pienkowski E."/>
        </authorList>
    </citation>
    <scope>NUCLEOTIDE SEQUENCE [LARGE SCALE GENOMIC DNA]</scope>
    <source>
        <strain evidence="1 2">SID14172</strain>
    </source>
</reference>
<dbReference type="InterPro" id="IPR040632">
    <property type="entry name" value="Sulfotransfer_4"/>
</dbReference>
<dbReference type="Pfam" id="PF17784">
    <property type="entry name" value="Sulfotransfer_4"/>
    <property type="match status" value="1"/>
</dbReference>
<dbReference type="PANTHER" id="PTHR36978">
    <property type="entry name" value="P-LOOP CONTAINING NUCLEOTIDE TRIPHOSPHATE HYDROLASE"/>
    <property type="match status" value="1"/>
</dbReference>
<dbReference type="Proteomes" id="UP000469545">
    <property type="component" value="Unassembled WGS sequence"/>
</dbReference>
<dbReference type="RefSeq" id="WP_164139305.1">
    <property type="nucleotide sequence ID" value="NZ_JAAGMB010000141.1"/>
</dbReference>
<protein>
    <submittedName>
        <fullName evidence="1">Sulfotransferase family protein</fullName>
    </submittedName>
</protein>
<dbReference type="AlphaFoldDB" id="A0A6N9UEB4"/>
<organism evidence="1 2">
    <name type="scientific">Streptomyces coelicoflavus</name>
    <dbReference type="NCBI Taxonomy" id="285562"/>
    <lineage>
        <taxon>Bacteria</taxon>
        <taxon>Bacillati</taxon>
        <taxon>Actinomycetota</taxon>
        <taxon>Actinomycetes</taxon>
        <taxon>Kitasatosporales</taxon>
        <taxon>Streptomycetaceae</taxon>
        <taxon>Streptomyces</taxon>
    </lineage>
</organism>
<dbReference type="PANTHER" id="PTHR36978:SF4">
    <property type="entry name" value="P-LOOP CONTAINING NUCLEOSIDE TRIPHOSPHATE HYDROLASE PROTEIN"/>
    <property type="match status" value="1"/>
</dbReference>
<evidence type="ECO:0000313" key="1">
    <source>
        <dbReference type="EMBL" id="NEB16141.1"/>
    </source>
</evidence>
<dbReference type="InterPro" id="IPR027417">
    <property type="entry name" value="P-loop_NTPase"/>
</dbReference>
<keyword evidence="2" id="KW-1185">Reference proteome</keyword>
<gene>
    <name evidence="1" type="ORF">G3I46_06365</name>
</gene>
<dbReference type="SUPFAM" id="SSF52540">
    <property type="entry name" value="P-loop containing nucleoside triphosphate hydrolases"/>
    <property type="match status" value="1"/>
</dbReference>
<proteinExistence type="predicted"/>
<evidence type="ECO:0000313" key="2">
    <source>
        <dbReference type="Proteomes" id="UP000469545"/>
    </source>
</evidence>
<dbReference type="GO" id="GO:0016740">
    <property type="term" value="F:transferase activity"/>
    <property type="evidence" value="ECO:0007669"/>
    <property type="project" value="UniProtKB-KW"/>
</dbReference>
<dbReference type="Gene3D" id="3.40.50.300">
    <property type="entry name" value="P-loop containing nucleotide triphosphate hydrolases"/>
    <property type="match status" value="1"/>
</dbReference>
<accession>A0A6N9UEB4</accession>
<keyword evidence="1" id="KW-0808">Transferase</keyword>
<dbReference type="EMBL" id="JAAGMB010000141">
    <property type="protein sequence ID" value="NEB16141.1"/>
    <property type="molecule type" value="Genomic_DNA"/>
</dbReference>
<sequence>MLKIVNAGLGRTGTTSLKAALDRLGLGPSFHMFDIVGDAERLRQWERVVCDGESPDWQALFAGYRSAVDGPCAVYYRQISEAFEDAKVILTVRDAESWYRSTHDTLYQFALRSAAHPPEPGSPQAALFRVTTTMVWDGLFGGRFSDKDHAIEVYHRHNEEVVRTLGADNVLVYDVRDGWEPLCDFLGVDAPGEEFPRTNDTASMRQRVAAAAGAAAAATG</sequence>
<name>A0A6N9UEB4_9ACTN</name>
<comment type="caution">
    <text evidence="1">The sequence shown here is derived from an EMBL/GenBank/DDBJ whole genome shotgun (WGS) entry which is preliminary data.</text>
</comment>